<name>A0A7S4A502_9STRA</name>
<accession>A0A7S4A502</accession>
<keyword evidence="3" id="KW-1185">Reference proteome</keyword>
<reference evidence="1" key="1">
    <citation type="submission" date="2021-01" db="EMBL/GenBank/DDBJ databases">
        <authorList>
            <person name="Corre E."/>
            <person name="Pelletier E."/>
            <person name="Niang G."/>
            <person name="Scheremetjew M."/>
            <person name="Finn R."/>
            <person name="Kale V."/>
            <person name="Holt S."/>
            <person name="Cochrane G."/>
            <person name="Meng A."/>
            <person name="Brown T."/>
            <person name="Cohen L."/>
        </authorList>
    </citation>
    <scope>NUCLEOTIDE SEQUENCE</scope>
    <source>
        <strain evidence="1">CCMP1756</strain>
    </source>
</reference>
<gene>
    <name evidence="1" type="ORF">PCAL00307_LOCUS19382</name>
    <name evidence="2" type="ORF">PECAL_1P30490</name>
</gene>
<dbReference type="Proteomes" id="UP000789595">
    <property type="component" value="Unassembled WGS sequence"/>
</dbReference>
<organism evidence="1">
    <name type="scientific">Pelagomonas calceolata</name>
    <dbReference type="NCBI Taxonomy" id="35677"/>
    <lineage>
        <taxon>Eukaryota</taxon>
        <taxon>Sar</taxon>
        <taxon>Stramenopiles</taxon>
        <taxon>Ochrophyta</taxon>
        <taxon>Pelagophyceae</taxon>
        <taxon>Pelagomonadales</taxon>
        <taxon>Pelagomonadaceae</taxon>
        <taxon>Pelagomonas</taxon>
    </lineage>
</organism>
<evidence type="ECO:0000313" key="3">
    <source>
        <dbReference type="Proteomes" id="UP000789595"/>
    </source>
</evidence>
<evidence type="ECO:0000313" key="2">
    <source>
        <dbReference type="EMBL" id="CAH0366552.1"/>
    </source>
</evidence>
<dbReference type="EMBL" id="CAKKNE010000001">
    <property type="protein sequence ID" value="CAH0366552.1"/>
    <property type="molecule type" value="Genomic_DNA"/>
</dbReference>
<sequence>MAALDTPAYESTKAAAADLDRAEALEFDAGRPYQLLVAEAEARARFEEEQMRCRDGDRVRELISVRQNDDHLRVVAPPSIINVGVRGELRLRIAAQKADEVVYAVGRDGRLPDSLDGWRRSDAGRDGAKEALLTIPKGGRYLIACFAKKGLAQSAVTAAYVQHEDPLYLYTERHAHGLRRLDDNDQDGDHACERCGATVEGAGYCCVEGSAFALCRSCALPNGDDQRRLAVDFSTGYLEEANATKDRTAALDVGGRRLWLSEPVRFAGNGSRVLDEKLMAVAARALRSHPGLFIRCEAHSTGCGLECDGSGPCSNEKCRKLFGARGGAVGFSRSRAEAVAASLGGDRVEGVGLAGSRPPMDTKNGRRVEFHLSAVSKRDDDVPMLPDLPPE</sequence>
<dbReference type="EMBL" id="HBIW01022486">
    <property type="protein sequence ID" value="CAE0703934.1"/>
    <property type="molecule type" value="Transcribed_RNA"/>
</dbReference>
<dbReference type="AlphaFoldDB" id="A0A7S4A502"/>
<evidence type="ECO:0000313" key="1">
    <source>
        <dbReference type="EMBL" id="CAE0703934.1"/>
    </source>
</evidence>
<proteinExistence type="predicted"/>
<reference evidence="2" key="2">
    <citation type="submission" date="2021-11" db="EMBL/GenBank/DDBJ databases">
        <authorList>
            <consortium name="Genoscope - CEA"/>
            <person name="William W."/>
        </authorList>
    </citation>
    <scope>NUCLEOTIDE SEQUENCE</scope>
</reference>
<protein>
    <submittedName>
        <fullName evidence="1">Uncharacterized protein</fullName>
    </submittedName>
</protein>